<proteinExistence type="predicted"/>
<dbReference type="Proteomes" id="UP000694548">
    <property type="component" value="Chromosome sgr01"/>
</dbReference>
<evidence type="ECO:0000259" key="1">
    <source>
        <dbReference type="PROSITE" id="PS50878"/>
    </source>
</evidence>
<evidence type="ECO:0000313" key="3">
    <source>
        <dbReference type="Proteomes" id="UP000694548"/>
    </source>
</evidence>
<protein>
    <recommendedName>
        <fullName evidence="1">Reverse transcriptase domain-containing protein</fullName>
    </recommendedName>
</protein>
<dbReference type="InterPro" id="IPR043502">
    <property type="entry name" value="DNA/RNA_pol_sf"/>
</dbReference>
<reference evidence="2" key="3">
    <citation type="submission" date="2025-09" db="UniProtKB">
        <authorList>
            <consortium name="Ensembl"/>
        </authorList>
    </citation>
    <scope>IDENTIFICATION</scope>
</reference>
<accession>A0A8C6Q5P9</accession>
<reference evidence="2" key="1">
    <citation type="submission" date="2014-08" db="EMBL/GenBank/DDBJ databases">
        <authorList>
            <person name="Senf B."/>
            <person name="Petzold A."/>
            <person name="Downie B.R."/>
            <person name="Koch P."/>
            <person name="Platzer M."/>
        </authorList>
    </citation>
    <scope>NUCLEOTIDE SEQUENCE [LARGE SCALE GENOMIC DNA]</scope>
    <source>
        <strain evidence="2">GRZ</strain>
    </source>
</reference>
<name>A0A8C6Q5P9_NOTFU</name>
<dbReference type="Pfam" id="PF00078">
    <property type="entry name" value="RVT_1"/>
    <property type="match status" value="1"/>
</dbReference>
<dbReference type="InterPro" id="IPR000477">
    <property type="entry name" value="RT_dom"/>
</dbReference>
<sequence>MKLSGSPDDVVPPRLLKEVFPLIGQYVLDIINGSLTSAVVPRDFKHAVVQPILKKPGLDPAKFSNLRPISKLPFLSKVLEKVVYEQLLIHLNDHQVMDMFQSGFRKQHGTETALVRVINDIFLALDSGFHVVMVLLDLSAAFDTVDHNILISTLRTWAGISGSALDWFRSYFHDRSLRVMLDDYSSETLSLPWGVPQGSILGPLLFCIYILPLGAVLKQHAVSYHLYADDCQIYFSLKPKDSTKPLFDCLHEVKQWLADNFLHLNDSKTEVIVFGPTSVRAAQQPDLNYLSPNVTSVVSNLGVRIGSALKMDAQVNSTVRSCFYHLRRISKLKSILSVRLLQSVIHAFITSRLDYSNSCLYGISGAALSRLQLVQNSAARFLTGVERRHHISPILKMLHWLPVKFRINYKILLLTFKTLNGQAPPYLCDLLHYYHPPRALRSEDQLLLAVPKARLKTRGERAFSVCAPKLWNSLPLQVRQASSIAVFKSRLKTLYFTYAFDP</sequence>
<dbReference type="AlphaFoldDB" id="A0A8C6Q5P9"/>
<reference evidence="2" key="2">
    <citation type="submission" date="2025-08" db="UniProtKB">
        <authorList>
            <consortium name="Ensembl"/>
        </authorList>
    </citation>
    <scope>IDENTIFICATION</scope>
</reference>
<organism evidence="2 3">
    <name type="scientific">Nothobranchius furzeri</name>
    <name type="common">Turquoise killifish</name>
    <dbReference type="NCBI Taxonomy" id="105023"/>
    <lineage>
        <taxon>Eukaryota</taxon>
        <taxon>Metazoa</taxon>
        <taxon>Chordata</taxon>
        <taxon>Craniata</taxon>
        <taxon>Vertebrata</taxon>
        <taxon>Euteleostomi</taxon>
        <taxon>Actinopterygii</taxon>
        <taxon>Neopterygii</taxon>
        <taxon>Teleostei</taxon>
        <taxon>Neoteleostei</taxon>
        <taxon>Acanthomorphata</taxon>
        <taxon>Ovalentaria</taxon>
        <taxon>Atherinomorphae</taxon>
        <taxon>Cyprinodontiformes</taxon>
        <taxon>Nothobranchiidae</taxon>
        <taxon>Nothobranchius</taxon>
    </lineage>
</organism>
<dbReference type="PANTHER" id="PTHR33332">
    <property type="entry name" value="REVERSE TRANSCRIPTASE DOMAIN-CONTAINING PROTEIN"/>
    <property type="match status" value="1"/>
</dbReference>
<dbReference type="SUPFAM" id="SSF56672">
    <property type="entry name" value="DNA/RNA polymerases"/>
    <property type="match status" value="1"/>
</dbReference>
<dbReference type="PROSITE" id="PS50878">
    <property type="entry name" value="RT_POL"/>
    <property type="match status" value="1"/>
</dbReference>
<dbReference type="Ensembl" id="ENSNFUT00015055520.1">
    <property type="protein sequence ID" value="ENSNFUP00015053254.1"/>
    <property type="gene ID" value="ENSNFUG00015024776.1"/>
</dbReference>
<feature type="domain" description="Reverse transcriptase" evidence="1">
    <location>
        <begin position="33"/>
        <end position="294"/>
    </location>
</feature>
<dbReference type="CDD" id="cd01650">
    <property type="entry name" value="RT_nLTR_like"/>
    <property type="match status" value="1"/>
</dbReference>
<evidence type="ECO:0000313" key="2">
    <source>
        <dbReference type="Ensembl" id="ENSNFUP00015053254.1"/>
    </source>
</evidence>
<keyword evidence="3" id="KW-1185">Reference proteome</keyword>
<dbReference type="GeneTree" id="ENSGT01150000286909"/>